<name>A0A2T4BQ45_TRILO</name>
<dbReference type="AlphaFoldDB" id="A0A2T4BQ45"/>
<evidence type="ECO:0000313" key="1">
    <source>
        <dbReference type="EMBL" id="PTB71406.1"/>
    </source>
</evidence>
<keyword evidence="2" id="KW-1185">Reference proteome</keyword>
<evidence type="ECO:0000313" key="2">
    <source>
        <dbReference type="Proteomes" id="UP000240760"/>
    </source>
</evidence>
<dbReference type="EMBL" id="KZ679149">
    <property type="protein sequence ID" value="PTB71406.1"/>
    <property type="molecule type" value="Genomic_DNA"/>
</dbReference>
<sequence>MPAPRSRAARPAHPVPPRAWPVRLIPQAEQRSPVWLFLLRPVGRMLCWHVLHKQHSVIIEAEQTEEHSTAERWRNGALG</sequence>
<gene>
    <name evidence="1" type="ORF">M440DRAFT_1149778</name>
</gene>
<organism evidence="1 2">
    <name type="scientific">Trichoderma longibrachiatum ATCC 18648</name>
    <dbReference type="NCBI Taxonomy" id="983965"/>
    <lineage>
        <taxon>Eukaryota</taxon>
        <taxon>Fungi</taxon>
        <taxon>Dikarya</taxon>
        <taxon>Ascomycota</taxon>
        <taxon>Pezizomycotina</taxon>
        <taxon>Sordariomycetes</taxon>
        <taxon>Hypocreomycetidae</taxon>
        <taxon>Hypocreales</taxon>
        <taxon>Hypocreaceae</taxon>
        <taxon>Trichoderma</taxon>
    </lineage>
</organism>
<accession>A0A2T4BQ45</accession>
<reference evidence="1 2" key="1">
    <citation type="submission" date="2016-07" db="EMBL/GenBank/DDBJ databases">
        <title>Multiple horizontal gene transfer events from other fungi enriched the ability of initially mycotrophic Trichoderma (Ascomycota) to feed on dead plant biomass.</title>
        <authorList>
            <consortium name="DOE Joint Genome Institute"/>
            <person name="Aerts A."/>
            <person name="Atanasova L."/>
            <person name="Chenthamara K."/>
            <person name="Zhang J."/>
            <person name="Grujic M."/>
            <person name="Henrissat B."/>
            <person name="Kuo A."/>
            <person name="Salamov A."/>
            <person name="Lipzen A."/>
            <person name="Labutti K."/>
            <person name="Barry K."/>
            <person name="Miao Y."/>
            <person name="Rahimi M.J."/>
            <person name="Shen Q."/>
            <person name="Grigoriev I.V."/>
            <person name="Kubicek C.P."/>
            <person name="Druzhinina I.S."/>
        </authorList>
    </citation>
    <scope>NUCLEOTIDE SEQUENCE [LARGE SCALE GENOMIC DNA]</scope>
    <source>
        <strain evidence="1 2">ATCC 18648</strain>
    </source>
</reference>
<dbReference type="Proteomes" id="UP000240760">
    <property type="component" value="Unassembled WGS sequence"/>
</dbReference>
<protein>
    <submittedName>
        <fullName evidence="1">Uncharacterized protein</fullName>
    </submittedName>
</protein>
<proteinExistence type="predicted"/>